<evidence type="ECO:0000313" key="3">
    <source>
        <dbReference type="Proteomes" id="UP001055153"/>
    </source>
</evidence>
<dbReference type="EMBL" id="BPQQ01000022">
    <property type="protein sequence ID" value="GJE00036.1"/>
    <property type="molecule type" value="Genomic_DNA"/>
</dbReference>
<dbReference type="Proteomes" id="UP001055153">
    <property type="component" value="Unassembled WGS sequence"/>
</dbReference>
<gene>
    <name evidence="2" type="ORF">GMJLKIPL_1954</name>
</gene>
<proteinExistence type="predicted"/>
<comment type="caution">
    <text evidence="2">The sequence shown here is derived from an EMBL/GenBank/DDBJ whole genome shotgun (WGS) entry which is preliminary data.</text>
</comment>
<name>A0ABQ4SEC7_9HYPH</name>
<protein>
    <submittedName>
        <fullName evidence="2">Uncharacterized protein</fullName>
    </submittedName>
</protein>
<keyword evidence="3" id="KW-1185">Reference proteome</keyword>
<reference evidence="2" key="2">
    <citation type="submission" date="2021-08" db="EMBL/GenBank/DDBJ databases">
        <authorList>
            <person name="Tani A."/>
            <person name="Ola A."/>
            <person name="Ogura Y."/>
            <person name="Katsura K."/>
            <person name="Hayashi T."/>
        </authorList>
    </citation>
    <scope>NUCLEOTIDE SEQUENCE</scope>
    <source>
        <strain evidence="2">DSM 17168</strain>
    </source>
</reference>
<organism evidence="2 3">
    <name type="scientific">Methylobacterium isbiliense</name>
    <dbReference type="NCBI Taxonomy" id="315478"/>
    <lineage>
        <taxon>Bacteria</taxon>
        <taxon>Pseudomonadati</taxon>
        <taxon>Pseudomonadota</taxon>
        <taxon>Alphaproteobacteria</taxon>
        <taxon>Hyphomicrobiales</taxon>
        <taxon>Methylobacteriaceae</taxon>
        <taxon>Methylobacterium</taxon>
    </lineage>
</organism>
<reference evidence="2" key="1">
    <citation type="journal article" date="2021" name="Front. Microbiol.">
        <title>Comprehensive Comparative Genomics and Phenotyping of Methylobacterium Species.</title>
        <authorList>
            <person name="Alessa O."/>
            <person name="Ogura Y."/>
            <person name="Fujitani Y."/>
            <person name="Takami H."/>
            <person name="Hayashi T."/>
            <person name="Sahin N."/>
            <person name="Tani A."/>
        </authorList>
    </citation>
    <scope>NUCLEOTIDE SEQUENCE</scope>
    <source>
        <strain evidence="2">DSM 17168</strain>
    </source>
</reference>
<evidence type="ECO:0000256" key="1">
    <source>
        <dbReference type="SAM" id="MobiDB-lite"/>
    </source>
</evidence>
<feature type="region of interest" description="Disordered" evidence="1">
    <location>
        <begin position="26"/>
        <end position="51"/>
    </location>
</feature>
<sequence length="51" mass="5584">MRFGCGVPLPERDAARRVTLTSRVTVGPVPTARTGPARQTDHNGLDPRIRM</sequence>
<accession>A0ABQ4SEC7</accession>
<feature type="compositionally biased region" description="Basic and acidic residues" evidence="1">
    <location>
        <begin position="39"/>
        <end position="51"/>
    </location>
</feature>
<evidence type="ECO:0000313" key="2">
    <source>
        <dbReference type="EMBL" id="GJE00036.1"/>
    </source>
</evidence>